<comment type="caution">
    <text evidence="2">The sequence shown here is derived from an EMBL/GenBank/DDBJ whole genome shotgun (WGS) entry which is preliminary data.</text>
</comment>
<gene>
    <name evidence="2" type="ORF">ACFPYI_10560</name>
</gene>
<dbReference type="GO" id="GO:0016740">
    <property type="term" value="F:transferase activity"/>
    <property type="evidence" value="ECO:0007669"/>
    <property type="project" value="UniProtKB-KW"/>
</dbReference>
<dbReference type="InterPro" id="IPR051678">
    <property type="entry name" value="AGP_Transferase"/>
</dbReference>
<name>A0ABD5RN71_9EURY</name>
<accession>A0ABD5RN71</accession>
<evidence type="ECO:0000259" key="1">
    <source>
        <dbReference type="Pfam" id="PF01636"/>
    </source>
</evidence>
<reference evidence="2 3" key="1">
    <citation type="journal article" date="2019" name="Int. J. Syst. Evol. Microbiol.">
        <title>The Global Catalogue of Microorganisms (GCM) 10K type strain sequencing project: providing services to taxonomists for standard genome sequencing and annotation.</title>
        <authorList>
            <consortium name="The Broad Institute Genomics Platform"/>
            <consortium name="The Broad Institute Genome Sequencing Center for Infectious Disease"/>
            <person name="Wu L."/>
            <person name="Ma J."/>
        </authorList>
    </citation>
    <scope>NUCLEOTIDE SEQUENCE [LARGE SCALE GENOMIC DNA]</scope>
    <source>
        <strain evidence="2 3">CGMCC 1.12543</strain>
    </source>
</reference>
<dbReference type="SUPFAM" id="SSF56112">
    <property type="entry name" value="Protein kinase-like (PK-like)"/>
    <property type="match status" value="1"/>
</dbReference>
<dbReference type="AlphaFoldDB" id="A0ABD5RN71"/>
<dbReference type="RefSeq" id="WP_247414658.1">
    <property type="nucleotide sequence ID" value="NZ_JALLGW010000001.1"/>
</dbReference>
<dbReference type="PANTHER" id="PTHR21310">
    <property type="entry name" value="AMINOGLYCOSIDE PHOSPHOTRANSFERASE-RELATED-RELATED"/>
    <property type="match status" value="1"/>
</dbReference>
<dbReference type="EC" id="2.7.1.-" evidence="2"/>
<dbReference type="PANTHER" id="PTHR21310:SF15">
    <property type="entry name" value="AMINOGLYCOSIDE PHOSPHOTRANSFERASE DOMAIN-CONTAINING PROTEIN"/>
    <property type="match status" value="1"/>
</dbReference>
<evidence type="ECO:0000313" key="2">
    <source>
        <dbReference type="EMBL" id="MFC5971773.1"/>
    </source>
</evidence>
<keyword evidence="2" id="KW-0808">Transferase</keyword>
<protein>
    <submittedName>
        <fullName evidence="2">Aminoglycoside phosphotransferase family protein</fullName>
        <ecNumber evidence="2">2.7.1.-</ecNumber>
    </submittedName>
</protein>
<dbReference type="Proteomes" id="UP001596099">
    <property type="component" value="Unassembled WGS sequence"/>
</dbReference>
<dbReference type="EMBL" id="JBHSQH010000001">
    <property type="protein sequence ID" value="MFC5971773.1"/>
    <property type="molecule type" value="Genomic_DNA"/>
</dbReference>
<proteinExistence type="predicted"/>
<feature type="domain" description="Aminoglycoside phosphotransferase" evidence="1">
    <location>
        <begin position="33"/>
        <end position="255"/>
    </location>
</feature>
<dbReference type="Gene3D" id="3.90.1200.10">
    <property type="match status" value="1"/>
</dbReference>
<dbReference type="InterPro" id="IPR002575">
    <property type="entry name" value="Aminoglycoside_PTrfase"/>
</dbReference>
<evidence type="ECO:0000313" key="3">
    <source>
        <dbReference type="Proteomes" id="UP001596099"/>
    </source>
</evidence>
<dbReference type="Pfam" id="PF01636">
    <property type="entry name" value="APH"/>
    <property type="match status" value="1"/>
</dbReference>
<sequence length="312" mass="33541">MTRDVSEALAQHTDQFTVGPELHRVPPHVTHEVTVDGRRAVCKRATSAEGDPATEGAVLGFVADHTSVPVPELLGTGPHHFVAAWCDGLPDEARDDEAWARAAGAGLARLHDETAGRFERFGALEATDGGISLVGGGVSWPEAALAYLDEKRRFLAANGHDEAATVAREVAVFARDQPGAFETAADPVLCHGNWLPEHVGVHDGAVTGVVDFEHALVAPPAFDVWRVALPVFAGPDGFDARFEAFRGGYESIRALPADLDERAAAFRVLNGVSYLRSLYLQDQHDEAETARHADYFAERVDATLGDLRDRLA</sequence>
<organism evidence="2 3">
    <name type="scientific">Halomarina salina</name>
    <dbReference type="NCBI Taxonomy" id="1872699"/>
    <lineage>
        <taxon>Archaea</taxon>
        <taxon>Methanobacteriati</taxon>
        <taxon>Methanobacteriota</taxon>
        <taxon>Stenosarchaea group</taxon>
        <taxon>Halobacteria</taxon>
        <taxon>Halobacteriales</taxon>
        <taxon>Natronomonadaceae</taxon>
        <taxon>Halomarina</taxon>
    </lineage>
</organism>
<keyword evidence="3" id="KW-1185">Reference proteome</keyword>
<dbReference type="InterPro" id="IPR011009">
    <property type="entry name" value="Kinase-like_dom_sf"/>
</dbReference>